<evidence type="ECO:0000313" key="2">
    <source>
        <dbReference type="EMBL" id="VDC51747.1"/>
    </source>
</evidence>
<evidence type="ECO:0000313" key="3">
    <source>
        <dbReference type="Proteomes" id="UP000289220"/>
    </source>
</evidence>
<sequence length="181" mass="20107">MTSETITLAEADPAEFAIFKKELQDAFAVAVVDEFGDLPDGPIPSDEVLDGAVKSPGAVALRILCDGRKVGGAVVTIDPVTHRNSLDLFFLKVGEEGRGLGLKAWRAIEDRFPETIAWQTHTPYFEKRNIHFYVNKCGFRIIEFFNKYHSDPNNPEAQDDLPGDGDAFQFEKIMRASSSEL</sequence>
<dbReference type="GO" id="GO:0016747">
    <property type="term" value="F:acyltransferase activity, transferring groups other than amino-acyl groups"/>
    <property type="evidence" value="ECO:0007669"/>
    <property type="project" value="InterPro"/>
</dbReference>
<dbReference type="AlphaFoldDB" id="A0A7Z8Y6D8"/>
<gene>
    <name evidence="2" type="ORF">BREV_BREV_02937</name>
</gene>
<comment type="caution">
    <text evidence="2">The sequence shown here is derived from an EMBL/GenBank/DDBJ whole genome shotgun (WGS) entry which is preliminary data.</text>
</comment>
<protein>
    <recommendedName>
        <fullName evidence="1">N-acetyltransferase domain-containing protein</fullName>
    </recommendedName>
</protein>
<dbReference type="Proteomes" id="UP000289220">
    <property type="component" value="Unassembled WGS sequence"/>
</dbReference>
<dbReference type="SUPFAM" id="SSF55729">
    <property type="entry name" value="Acyl-CoA N-acyltransferases (Nat)"/>
    <property type="match status" value="1"/>
</dbReference>
<organism evidence="2 3">
    <name type="scientific">Brevundimonas mediterranea</name>
    <dbReference type="NCBI Taxonomy" id="74329"/>
    <lineage>
        <taxon>Bacteria</taxon>
        <taxon>Pseudomonadati</taxon>
        <taxon>Pseudomonadota</taxon>
        <taxon>Alphaproteobacteria</taxon>
        <taxon>Caulobacterales</taxon>
        <taxon>Caulobacteraceae</taxon>
        <taxon>Brevundimonas</taxon>
    </lineage>
</organism>
<reference evidence="2 3" key="1">
    <citation type="submission" date="2018-11" db="EMBL/GenBank/DDBJ databases">
        <authorList>
            <person name="Peiro R."/>
            <person name="Begona"/>
            <person name="Cbmso G."/>
            <person name="Lopez M."/>
            <person name="Gonzalez S."/>
            <person name="Sacristan E."/>
            <person name="Castillo E."/>
        </authorList>
    </citation>
    <scope>NUCLEOTIDE SEQUENCE [LARGE SCALE GENOMIC DNA]</scope>
    <source>
        <strain evidence="2">Brev_genome</strain>
    </source>
</reference>
<dbReference type="InterPro" id="IPR000182">
    <property type="entry name" value="GNAT_dom"/>
</dbReference>
<dbReference type="EMBL" id="UXHF01000084">
    <property type="protein sequence ID" value="VDC51747.1"/>
    <property type="molecule type" value="Genomic_DNA"/>
</dbReference>
<name>A0A7Z8Y6D8_9CAUL</name>
<feature type="domain" description="N-acetyltransferase" evidence="1">
    <location>
        <begin position="6"/>
        <end position="162"/>
    </location>
</feature>
<dbReference type="Pfam" id="PF00583">
    <property type="entry name" value="Acetyltransf_1"/>
    <property type="match status" value="1"/>
</dbReference>
<proteinExistence type="predicted"/>
<dbReference type="RefSeq" id="WP_154726746.1">
    <property type="nucleotide sequence ID" value="NZ_UXHF01000084.1"/>
</dbReference>
<keyword evidence="3" id="KW-1185">Reference proteome</keyword>
<accession>A0A7Z8Y6D8</accession>
<dbReference type="InterPro" id="IPR016181">
    <property type="entry name" value="Acyl_CoA_acyltransferase"/>
</dbReference>
<dbReference type="PROSITE" id="PS51186">
    <property type="entry name" value="GNAT"/>
    <property type="match status" value="1"/>
</dbReference>
<evidence type="ECO:0000259" key="1">
    <source>
        <dbReference type="PROSITE" id="PS51186"/>
    </source>
</evidence>